<keyword evidence="2" id="KW-0175">Coiled coil</keyword>
<feature type="chain" id="PRO_5021213662" evidence="3">
    <location>
        <begin position="20"/>
        <end position="208"/>
    </location>
</feature>
<dbReference type="EMBL" id="VIAR01000002">
    <property type="protein sequence ID" value="TQD40198.1"/>
    <property type="molecule type" value="Genomic_DNA"/>
</dbReference>
<dbReference type="PANTHER" id="PTHR35869:SF1">
    <property type="entry name" value="OUTER-MEMBRANE LIPOPROTEIN CARRIER PROTEIN"/>
    <property type="match status" value="1"/>
</dbReference>
<name>A0A507ZWX9_9FLAO</name>
<keyword evidence="5" id="KW-1185">Reference proteome</keyword>
<proteinExistence type="predicted"/>
<evidence type="ECO:0000313" key="4">
    <source>
        <dbReference type="EMBL" id="TQD40198.1"/>
    </source>
</evidence>
<keyword evidence="1 3" id="KW-0732">Signal</keyword>
<dbReference type="RefSeq" id="WP_141420728.1">
    <property type="nucleotide sequence ID" value="NZ_VIAR01000002.1"/>
</dbReference>
<organism evidence="4 5">
    <name type="scientific">Haloflavibacter putidus</name>
    <dbReference type="NCBI Taxonomy" id="2576776"/>
    <lineage>
        <taxon>Bacteria</taxon>
        <taxon>Pseudomonadati</taxon>
        <taxon>Bacteroidota</taxon>
        <taxon>Flavobacteriia</taxon>
        <taxon>Flavobacteriales</taxon>
        <taxon>Flavobacteriaceae</taxon>
        <taxon>Haloflavibacter</taxon>
    </lineage>
</organism>
<evidence type="ECO:0000313" key="5">
    <source>
        <dbReference type="Proteomes" id="UP000317169"/>
    </source>
</evidence>
<keyword evidence="4" id="KW-0449">Lipoprotein</keyword>
<comment type="caution">
    <text evidence="4">The sequence shown here is derived from an EMBL/GenBank/DDBJ whole genome shotgun (WGS) entry which is preliminary data.</text>
</comment>
<gene>
    <name evidence="4" type="ORF">FKR84_03085</name>
</gene>
<dbReference type="AlphaFoldDB" id="A0A507ZWX9"/>
<dbReference type="SUPFAM" id="SSF89392">
    <property type="entry name" value="Prokaryotic lipoproteins and lipoprotein localization factors"/>
    <property type="match status" value="1"/>
</dbReference>
<dbReference type="Proteomes" id="UP000317169">
    <property type="component" value="Unassembled WGS sequence"/>
</dbReference>
<dbReference type="Gene3D" id="2.50.20.10">
    <property type="entry name" value="Lipoprotein localisation LolA/LolB/LppX"/>
    <property type="match status" value="1"/>
</dbReference>
<sequence>MRINSLLIFCFLLCGSVIAQEKLSAKEVKRLEENIQQKNADINSLQGEFIQTKKLDFLQEPAKSSGKFIYKAPKQLKWIYLSPESFSLLFTNQKLFIEEEGNTKEIAISSNKLLRRLSQLIAKSINGEMLSDNSFTVNYRKEKQFITAHLIPKEATIKDFIEQLVLYINPETLLVEKIKIMENAKDFTLISLEKIRVNEIIHNAVFKP</sequence>
<protein>
    <submittedName>
        <fullName evidence="4">Outer membrane lipoprotein carrier protein LolA</fullName>
    </submittedName>
</protein>
<evidence type="ECO:0000256" key="2">
    <source>
        <dbReference type="SAM" id="Coils"/>
    </source>
</evidence>
<dbReference type="Pfam" id="PF03548">
    <property type="entry name" value="LolA"/>
    <property type="match status" value="1"/>
</dbReference>
<dbReference type="CDD" id="cd16325">
    <property type="entry name" value="LolA"/>
    <property type="match status" value="1"/>
</dbReference>
<dbReference type="InterPro" id="IPR029046">
    <property type="entry name" value="LolA/LolB/LppX"/>
</dbReference>
<dbReference type="PANTHER" id="PTHR35869">
    <property type="entry name" value="OUTER-MEMBRANE LIPOPROTEIN CARRIER PROTEIN"/>
    <property type="match status" value="1"/>
</dbReference>
<evidence type="ECO:0000256" key="1">
    <source>
        <dbReference type="ARBA" id="ARBA00022729"/>
    </source>
</evidence>
<dbReference type="OrthoDB" id="1027451at2"/>
<evidence type="ECO:0000256" key="3">
    <source>
        <dbReference type="SAM" id="SignalP"/>
    </source>
</evidence>
<accession>A0A507ZWX9</accession>
<dbReference type="InterPro" id="IPR004564">
    <property type="entry name" value="OM_lipoprot_carrier_LolA-like"/>
</dbReference>
<feature type="signal peptide" evidence="3">
    <location>
        <begin position="1"/>
        <end position="19"/>
    </location>
</feature>
<feature type="coiled-coil region" evidence="2">
    <location>
        <begin position="21"/>
        <end position="48"/>
    </location>
</feature>
<reference evidence="4 5" key="1">
    <citation type="submission" date="2019-06" db="EMBL/GenBank/DDBJ databases">
        <title>Flavibacter putida gen. nov., sp. nov., a novel marine bacterium of the family Flavobacteriaceae isolated from coastal seawater.</title>
        <authorList>
            <person name="Feng X."/>
        </authorList>
    </citation>
    <scope>NUCLEOTIDE SEQUENCE [LARGE SCALE GENOMIC DNA]</scope>
    <source>
        <strain evidence="4 5">PLHSN227</strain>
    </source>
</reference>